<evidence type="ECO:0008006" key="10">
    <source>
        <dbReference type="Google" id="ProtNLM"/>
    </source>
</evidence>
<evidence type="ECO:0000256" key="6">
    <source>
        <dbReference type="ARBA" id="ARBA00023136"/>
    </source>
</evidence>
<evidence type="ECO:0000256" key="2">
    <source>
        <dbReference type="ARBA" id="ARBA00006213"/>
    </source>
</evidence>
<reference evidence="8" key="1">
    <citation type="journal article" date="2021" name="Front. Plant Sci.">
        <title>Chromosome-Scale Genome Assembly for Chinese Sour Jujube and Insights Into Its Genome Evolution and Domestication Signature.</title>
        <authorList>
            <person name="Shen L.-Y."/>
            <person name="Luo H."/>
            <person name="Wang X.-L."/>
            <person name="Wang X.-M."/>
            <person name="Qiu X.-J."/>
            <person name="Liu H."/>
            <person name="Zhou S.-S."/>
            <person name="Jia K.-H."/>
            <person name="Nie S."/>
            <person name="Bao Y.-T."/>
            <person name="Zhang R.-G."/>
            <person name="Yun Q.-Z."/>
            <person name="Chai Y.-H."/>
            <person name="Lu J.-Y."/>
            <person name="Li Y."/>
            <person name="Zhao S.-W."/>
            <person name="Mao J.-F."/>
            <person name="Jia S.-G."/>
            <person name="Mao Y.-M."/>
        </authorList>
    </citation>
    <scope>NUCLEOTIDE SEQUENCE</scope>
    <source>
        <strain evidence="8">AT0</strain>
        <tissue evidence="8">Leaf</tissue>
    </source>
</reference>
<evidence type="ECO:0000256" key="7">
    <source>
        <dbReference type="SAM" id="Phobius"/>
    </source>
</evidence>
<keyword evidence="5 7" id="KW-1133">Transmembrane helix</keyword>
<evidence type="ECO:0000256" key="1">
    <source>
        <dbReference type="ARBA" id="ARBA00004141"/>
    </source>
</evidence>
<protein>
    <recommendedName>
        <fullName evidence="10">Purine permease 10</fullName>
    </recommendedName>
</protein>
<name>A0A978VZI9_ZIZJJ</name>
<feature type="transmembrane region" description="Helical" evidence="7">
    <location>
        <begin position="147"/>
        <end position="166"/>
    </location>
</feature>
<comment type="caution">
    <text evidence="8">The sequence shown here is derived from an EMBL/GenBank/DDBJ whole genome shotgun (WGS) entry which is preliminary data.</text>
</comment>
<feature type="transmembrane region" description="Helical" evidence="7">
    <location>
        <begin position="173"/>
        <end position="190"/>
    </location>
</feature>
<evidence type="ECO:0000256" key="3">
    <source>
        <dbReference type="ARBA" id="ARBA00022448"/>
    </source>
</evidence>
<comment type="similarity">
    <text evidence="2">Belongs to the purine permeases (TC 2.A.7.14) family.</text>
</comment>
<accession>A0A978VZI9</accession>
<evidence type="ECO:0000313" key="9">
    <source>
        <dbReference type="Proteomes" id="UP000813462"/>
    </source>
</evidence>
<feature type="transmembrane region" description="Helical" evidence="7">
    <location>
        <begin position="205"/>
        <end position="230"/>
    </location>
</feature>
<dbReference type="InterPro" id="IPR030182">
    <property type="entry name" value="PUP_plant"/>
</dbReference>
<proteinExistence type="inferred from homology"/>
<dbReference type="GO" id="GO:0005345">
    <property type="term" value="F:purine nucleobase transmembrane transporter activity"/>
    <property type="evidence" value="ECO:0007669"/>
    <property type="project" value="UniProtKB-ARBA"/>
</dbReference>
<dbReference type="SUPFAM" id="SSF103481">
    <property type="entry name" value="Multidrug resistance efflux transporter EmrE"/>
    <property type="match status" value="1"/>
</dbReference>
<evidence type="ECO:0000313" key="8">
    <source>
        <dbReference type="EMBL" id="KAH7545123.1"/>
    </source>
</evidence>
<dbReference type="InterPro" id="IPR037185">
    <property type="entry name" value="EmrE-like"/>
</dbReference>
<sequence length="250" mass="27591">MAEAQDLQINIMAQEALDANSTGQINVSNGAETQHQRRNYKFWFRMSIYAFFLLSGQAYATLLGRLYFDKGGKSKWMGAVVQLIGFPILLPYYITSAYKNSAAANRIRSTQPSTLILVSVYVLLGLLVAGNTYMYSVGLQYLPVSTYSLICASQLAFNAFFAYFLNSQKFTPYIINSLVLLTISSILLVFQSDATNTSQVSKAKYAIGFICTVGASGGFGLLLSLTQFAIQHILKRQTLSVIIDMTVISH</sequence>
<dbReference type="Proteomes" id="UP000813462">
    <property type="component" value="Unassembled WGS sequence"/>
</dbReference>
<gene>
    <name evidence="8" type="ORF">FEM48_Zijuj01G0059700</name>
</gene>
<feature type="transmembrane region" description="Helical" evidence="7">
    <location>
        <begin position="115"/>
        <end position="135"/>
    </location>
</feature>
<dbReference type="Pfam" id="PF16913">
    <property type="entry name" value="PUNUT"/>
    <property type="match status" value="1"/>
</dbReference>
<feature type="transmembrane region" description="Helical" evidence="7">
    <location>
        <begin position="76"/>
        <end position="94"/>
    </location>
</feature>
<feature type="transmembrane region" description="Helical" evidence="7">
    <location>
        <begin position="42"/>
        <end position="64"/>
    </location>
</feature>
<organism evidence="8 9">
    <name type="scientific">Ziziphus jujuba var. spinosa</name>
    <dbReference type="NCBI Taxonomy" id="714518"/>
    <lineage>
        <taxon>Eukaryota</taxon>
        <taxon>Viridiplantae</taxon>
        <taxon>Streptophyta</taxon>
        <taxon>Embryophyta</taxon>
        <taxon>Tracheophyta</taxon>
        <taxon>Spermatophyta</taxon>
        <taxon>Magnoliopsida</taxon>
        <taxon>eudicotyledons</taxon>
        <taxon>Gunneridae</taxon>
        <taxon>Pentapetalae</taxon>
        <taxon>rosids</taxon>
        <taxon>fabids</taxon>
        <taxon>Rosales</taxon>
        <taxon>Rhamnaceae</taxon>
        <taxon>Paliureae</taxon>
        <taxon>Ziziphus</taxon>
    </lineage>
</organism>
<dbReference type="AlphaFoldDB" id="A0A978VZI9"/>
<keyword evidence="6 7" id="KW-0472">Membrane</keyword>
<dbReference type="PANTHER" id="PTHR31376:SF17">
    <property type="entry name" value="PURINE PERMEASE 21-RELATED"/>
    <property type="match status" value="1"/>
</dbReference>
<dbReference type="GO" id="GO:0016020">
    <property type="term" value="C:membrane"/>
    <property type="evidence" value="ECO:0007669"/>
    <property type="project" value="UniProtKB-SubCell"/>
</dbReference>
<comment type="subcellular location">
    <subcellularLocation>
        <location evidence="1">Membrane</location>
        <topology evidence="1">Multi-pass membrane protein</topology>
    </subcellularLocation>
</comment>
<dbReference type="EMBL" id="JAEACU010000001">
    <property type="protein sequence ID" value="KAH7545123.1"/>
    <property type="molecule type" value="Genomic_DNA"/>
</dbReference>
<dbReference type="GO" id="GO:0015211">
    <property type="term" value="F:purine nucleoside transmembrane transporter activity"/>
    <property type="evidence" value="ECO:0007669"/>
    <property type="project" value="InterPro"/>
</dbReference>
<keyword evidence="4 7" id="KW-0812">Transmembrane</keyword>
<evidence type="ECO:0000256" key="5">
    <source>
        <dbReference type="ARBA" id="ARBA00022989"/>
    </source>
</evidence>
<evidence type="ECO:0000256" key="4">
    <source>
        <dbReference type="ARBA" id="ARBA00022692"/>
    </source>
</evidence>
<keyword evidence="3" id="KW-0813">Transport</keyword>
<dbReference type="PANTHER" id="PTHR31376">
    <property type="entry name" value="OS09G0467300 PROTEIN-RELATED"/>
    <property type="match status" value="1"/>
</dbReference>